<dbReference type="Proteomes" id="UP000694228">
    <property type="component" value="Chromosome"/>
</dbReference>
<evidence type="ECO:0000313" key="8">
    <source>
        <dbReference type="EMBL" id="QXO95146.1"/>
    </source>
</evidence>
<evidence type="ECO:0000313" key="7">
    <source>
        <dbReference type="EMBL" id="QXO95108.1"/>
    </source>
</evidence>
<name>A0A8F5ZE98_METHU</name>
<evidence type="ECO:0000313" key="12">
    <source>
        <dbReference type="EMBL" id="QXO95401.1"/>
    </source>
</evidence>
<dbReference type="AlphaFoldDB" id="A0A8F5ZE98"/>
<evidence type="ECO:0000313" key="4">
    <source>
        <dbReference type="EMBL" id="QXO94165.1"/>
    </source>
</evidence>
<dbReference type="EMBL" id="CP077107">
    <property type="protein sequence ID" value="QXO95401.1"/>
    <property type="molecule type" value="Genomic_DNA"/>
</dbReference>
<gene>
    <name evidence="7" type="ORF">KSK55_01460</name>
    <name evidence="8" type="ORF">KSK55_01655</name>
    <name evidence="9" type="ORF">KSK55_01940</name>
    <name evidence="10" type="ORF">KSK55_02920</name>
    <name evidence="11" type="ORF">KSK55_02965</name>
    <name evidence="12" type="ORF">KSK55_03075</name>
    <name evidence="13" type="ORF">KSK55_07970</name>
    <name evidence="4" type="ORF">KSK55_12610</name>
    <name evidence="5" type="ORF">KSK55_15090</name>
    <name evidence="6" type="ORF">KSK55_15910</name>
</gene>
<dbReference type="EMBL" id="CP077107">
    <property type="protein sequence ID" value="QXO96283.1"/>
    <property type="molecule type" value="Genomic_DNA"/>
</dbReference>
<evidence type="ECO:0000256" key="1">
    <source>
        <dbReference type="SAM" id="MobiDB-lite"/>
    </source>
</evidence>
<evidence type="ECO:0000313" key="5">
    <source>
        <dbReference type="EMBL" id="QXO94617.1"/>
    </source>
</evidence>
<protein>
    <submittedName>
        <fullName evidence="4">IS66 family transposase</fullName>
    </submittedName>
</protein>
<dbReference type="PANTHER" id="PTHR33678">
    <property type="entry name" value="BLL1576 PROTEIN"/>
    <property type="match status" value="1"/>
</dbReference>
<feature type="compositionally biased region" description="Polar residues" evidence="1">
    <location>
        <begin position="43"/>
        <end position="53"/>
    </location>
</feature>
<dbReference type="Pfam" id="PF03050">
    <property type="entry name" value="DDE_Tnp_IS66"/>
    <property type="match status" value="1"/>
</dbReference>
<evidence type="ECO:0000313" key="9">
    <source>
        <dbReference type="EMBL" id="QXO95199.1"/>
    </source>
</evidence>
<accession>A0A8F5ZE98</accession>
<evidence type="ECO:0000313" key="11">
    <source>
        <dbReference type="EMBL" id="QXO95380.1"/>
    </source>
</evidence>
<dbReference type="NCBIfam" id="NF033517">
    <property type="entry name" value="transpos_IS66"/>
    <property type="match status" value="1"/>
</dbReference>
<dbReference type="InterPro" id="IPR052344">
    <property type="entry name" value="Transposase-related"/>
</dbReference>
<evidence type="ECO:0000313" key="13">
    <source>
        <dbReference type="EMBL" id="QXO96283.1"/>
    </source>
</evidence>
<dbReference type="InterPro" id="IPR045618">
    <property type="entry name" value="DUF6444"/>
</dbReference>
<dbReference type="InterPro" id="IPR004291">
    <property type="entry name" value="Transposase_IS66_central"/>
</dbReference>
<dbReference type="Pfam" id="PF20042">
    <property type="entry name" value="DUF6444"/>
    <property type="match status" value="1"/>
</dbReference>
<feature type="region of interest" description="Disordered" evidence="1">
    <location>
        <begin position="43"/>
        <end position="97"/>
    </location>
</feature>
<evidence type="ECO:0000259" key="2">
    <source>
        <dbReference type="Pfam" id="PF03050"/>
    </source>
</evidence>
<dbReference type="EMBL" id="CP077107">
    <property type="protein sequence ID" value="QXO94165.1"/>
    <property type="molecule type" value="Genomic_DNA"/>
</dbReference>
<evidence type="ECO:0000313" key="14">
    <source>
        <dbReference type="Proteomes" id="UP000694228"/>
    </source>
</evidence>
<feature type="domain" description="DUF6444" evidence="3">
    <location>
        <begin position="19"/>
        <end position="84"/>
    </location>
</feature>
<dbReference type="EMBL" id="CP077107">
    <property type="protein sequence ID" value="QXO95380.1"/>
    <property type="molecule type" value="Genomic_DNA"/>
</dbReference>
<evidence type="ECO:0000313" key="10">
    <source>
        <dbReference type="EMBL" id="QXO95372.1"/>
    </source>
</evidence>
<sequence>MDFPEELKAKILECPPEVIAYIVHLHERIDQLESRVKELESRLNLNSRNSGKPPSSDGYAKKNRNKSDSRKKYPGGQPGHKGTTLRQSPHPDHIEYHKPHECSKCGHSLVSGKILGIEKRQVFDLPPPPTIEITEHQSFTICCPHCGLKTSGDFPEDVTHPVQYGSRVKSYLTYFSHHQLIPYERVTEICSVLFGFSVSPGTIVNLTHNLAKKLQSFKDDIVNVLQNEPVIHNDETGVRVEGKLHWLHVTCTPNLTHYSLQRKRGKEGMDNIGILPEFHGISVHDFWGPYLSYSCEHSFCCAHIIRELIRVEEETSQKWPYDLIELLLGAKENKEIFHGVGVPIPPIIRTSLMESYDELIQIGLDENPPPVVDEVKRGRKKKGFVRNLLERLKEWRESVLRFINDPLVPFDNNQAERDIRMMKVKMKISGGFRSFDTASAIALIRSYISTIRKNGINVIEGIVSAFHNFPWSPNRTKDISGESLLSQNLALA</sequence>
<evidence type="ECO:0000313" key="6">
    <source>
        <dbReference type="EMBL" id="QXO94768.1"/>
    </source>
</evidence>
<dbReference type="EMBL" id="CP077107">
    <property type="protein sequence ID" value="QXO95372.1"/>
    <property type="molecule type" value="Genomic_DNA"/>
</dbReference>
<organism evidence="4 14">
    <name type="scientific">Methanospirillum hungatei</name>
    <dbReference type="NCBI Taxonomy" id="2203"/>
    <lineage>
        <taxon>Archaea</taxon>
        <taxon>Methanobacteriati</taxon>
        <taxon>Methanobacteriota</taxon>
        <taxon>Stenosarchaea group</taxon>
        <taxon>Methanomicrobia</taxon>
        <taxon>Methanomicrobiales</taxon>
        <taxon>Methanospirillaceae</taxon>
        <taxon>Methanospirillum</taxon>
    </lineage>
</organism>
<dbReference type="EMBL" id="CP077107">
    <property type="protein sequence ID" value="QXO95199.1"/>
    <property type="molecule type" value="Genomic_DNA"/>
</dbReference>
<dbReference type="OrthoDB" id="118048at2157"/>
<reference evidence="4 14" key="1">
    <citation type="submission" date="2021-06" db="EMBL/GenBank/DDBJ databases">
        <title>Complete genome sequence of the secondary alcohol utilizing methanogen Methanospirillum hungatei strain GP1.</title>
        <authorList>
            <person name="Day L.A."/>
            <person name="Costa K.C."/>
        </authorList>
    </citation>
    <scope>NUCLEOTIDE SEQUENCE [LARGE SCALE GENOMIC DNA]</scope>
    <source>
        <strain evidence="4 14">GP1</strain>
    </source>
</reference>
<proteinExistence type="predicted"/>
<dbReference type="EMBL" id="CP077107">
    <property type="protein sequence ID" value="QXO95146.1"/>
    <property type="molecule type" value="Genomic_DNA"/>
</dbReference>
<dbReference type="EMBL" id="CP077107">
    <property type="protein sequence ID" value="QXO95108.1"/>
    <property type="molecule type" value="Genomic_DNA"/>
</dbReference>
<dbReference type="EMBL" id="CP077107">
    <property type="protein sequence ID" value="QXO94768.1"/>
    <property type="molecule type" value="Genomic_DNA"/>
</dbReference>
<evidence type="ECO:0000259" key="3">
    <source>
        <dbReference type="Pfam" id="PF20042"/>
    </source>
</evidence>
<dbReference type="EMBL" id="CP077107">
    <property type="protein sequence ID" value="QXO94617.1"/>
    <property type="molecule type" value="Genomic_DNA"/>
</dbReference>
<feature type="domain" description="Transposase IS66 central" evidence="2">
    <location>
        <begin position="163"/>
        <end position="438"/>
    </location>
</feature>
<dbReference type="PANTHER" id="PTHR33678:SF1">
    <property type="entry name" value="BLL1576 PROTEIN"/>
    <property type="match status" value="1"/>
</dbReference>